<name>A0A0V0TR78_9BILA</name>
<evidence type="ECO:0000256" key="1">
    <source>
        <dbReference type="SAM" id="MobiDB-lite"/>
    </source>
</evidence>
<proteinExistence type="predicted"/>
<dbReference type="AlphaFoldDB" id="A0A0V0TR78"/>
<accession>A0A0V0TR78</accession>
<dbReference type="STRING" id="144512.A0A0V0TR78"/>
<dbReference type="Proteomes" id="UP000055048">
    <property type="component" value="Unassembled WGS sequence"/>
</dbReference>
<reference evidence="2 3" key="1">
    <citation type="submission" date="2015-01" db="EMBL/GenBank/DDBJ databases">
        <title>Evolution of Trichinella species and genotypes.</title>
        <authorList>
            <person name="Korhonen P.K."/>
            <person name="Edoardo P."/>
            <person name="Giuseppe L.R."/>
            <person name="Gasser R.B."/>
        </authorList>
    </citation>
    <scope>NUCLEOTIDE SEQUENCE [LARGE SCALE GENOMIC DNA]</scope>
    <source>
        <strain evidence="2">ISS417</strain>
    </source>
</reference>
<sequence length="78" mass="8813">MLPGKREPRRKGNRFRRHEECTKSGERHIDILKRLQEAYKIGPHRVSANNNIALNAAKIKSAESTVRFGGCIIIAVGF</sequence>
<dbReference type="EMBL" id="JYDJ01000168">
    <property type="protein sequence ID" value="KRX41525.1"/>
    <property type="molecule type" value="Genomic_DNA"/>
</dbReference>
<protein>
    <submittedName>
        <fullName evidence="2">Uncharacterized protein</fullName>
    </submittedName>
</protein>
<keyword evidence="3" id="KW-1185">Reference proteome</keyword>
<evidence type="ECO:0000313" key="2">
    <source>
        <dbReference type="EMBL" id="KRX41525.1"/>
    </source>
</evidence>
<comment type="caution">
    <text evidence="2">The sequence shown here is derived from an EMBL/GenBank/DDBJ whole genome shotgun (WGS) entry which is preliminary data.</text>
</comment>
<feature type="compositionally biased region" description="Basic residues" evidence="1">
    <location>
        <begin position="7"/>
        <end position="16"/>
    </location>
</feature>
<feature type="region of interest" description="Disordered" evidence="1">
    <location>
        <begin position="1"/>
        <end position="20"/>
    </location>
</feature>
<organism evidence="2 3">
    <name type="scientific">Trichinella murrelli</name>
    <dbReference type="NCBI Taxonomy" id="144512"/>
    <lineage>
        <taxon>Eukaryota</taxon>
        <taxon>Metazoa</taxon>
        <taxon>Ecdysozoa</taxon>
        <taxon>Nematoda</taxon>
        <taxon>Enoplea</taxon>
        <taxon>Dorylaimia</taxon>
        <taxon>Trichinellida</taxon>
        <taxon>Trichinellidae</taxon>
        <taxon>Trichinella</taxon>
    </lineage>
</organism>
<evidence type="ECO:0000313" key="3">
    <source>
        <dbReference type="Proteomes" id="UP000055048"/>
    </source>
</evidence>
<gene>
    <name evidence="2" type="ORF">T05_1546</name>
</gene>